<evidence type="ECO:0000313" key="4">
    <source>
        <dbReference type="Proteomes" id="UP001562354"/>
    </source>
</evidence>
<dbReference type="InterPro" id="IPR036291">
    <property type="entry name" value="NAD(P)-bd_dom_sf"/>
</dbReference>
<comment type="caution">
    <text evidence="3">The sequence shown here is derived from an EMBL/GenBank/DDBJ whole genome shotgun (WGS) entry which is preliminary data.</text>
</comment>
<dbReference type="Proteomes" id="UP001562354">
    <property type="component" value="Unassembled WGS sequence"/>
</dbReference>
<keyword evidence="2" id="KW-0472">Membrane</keyword>
<keyword evidence="2" id="KW-1133">Transmembrane helix</keyword>
<name>A0ABR3PC36_9PEZI</name>
<evidence type="ECO:0000313" key="3">
    <source>
        <dbReference type="EMBL" id="KAL1303699.1"/>
    </source>
</evidence>
<feature type="region of interest" description="Disordered" evidence="1">
    <location>
        <begin position="383"/>
        <end position="403"/>
    </location>
</feature>
<gene>
    <name evidence="3" type="ORF">AAFC00_007051</name>
</gene>
<dbReference type="EMBL" id="JBFMKM010000010">
    <property type="protein sequence ID" value="KAL1303699.1"/>
    <property type="molecule type" value="Genomic_DNA"/>
</dbReference>
<dbReference type="RefSeq" id="XP_069199974.1">
    <property type="nucleotide sequence ID" value="XM_069347103.1"/>
</dbReference>
<evidence type="ECO:0000256" key="2">
    <source>
        <dbReference type="SAM" id="Phobius"/>
    </source>
</evidence>
<dbReference type="Gene3D" id="3.40.50.720">
    <property type="entry name" value="NAD(P)-binding Rossmann-like Domain"/>
    <property type="match status" value="1"/>
</dbReference>
<feature type="transmembrane region" description="Helical" evidence="2">
    <location>
        <begin position="73"/>
        <end position="91"/>
    </location>
</feature>
<organism evidence="3 4">
    <name type="scientific">Neodothiora populina</name>
    <dbReference type="NCBI Taxonomy" id="2781224"/>
    <lineage>
        <taxon>Eukaryota</taxon>
        <taxon>Fungi</taxon>
        <taxon>Dikarya</taxon>
        <taxon>Ascomycota</taxon>
        <taxon>Pezizomycotina</taxon>
        <taxon>Dothideomycetes</taxon>
        <taxon>Dothideomycetidae</taxon>
        <taxon>Dothideales</taxon>
        <taxon>Dothioraceae</taxon>
        <taxon>Neodothiora</taxon>
    </lineage>
</organism>
<dbReference type="PANTHER" id="PTHR43313">
    <property type="entry name" value="SHORT-CHAIN DEHYDROGENASE/REDUCTASE FAMILY 9C"/>
    <property type="match status" value="1"/>
</dbReference>
<dbReference type="InterPro" id="IPR013952">
    <property type="entry name" value="DUF1776_fun"/>
</dbReference>
<keyword evidence="4" id="KW-1185">Reference proteome</keyword>
<evidence type="ECO:0008006" key="5">
    <source>
        <dbReference type="Google" id="ProtNLM"/>
    </source>
</evidence>
<protein>
    <recommendedName>
        <fullName evidence="5">DUF1776-domain-containing protein</fullName>
    </recommendedName>
</protein>
<dbReference type="SUPFAM" id="SSF51735">
    <property type="entry name" value="NAD(P)-binding Rossmann-fold domains"/>
    <property type="match status" value="1"/>
</dbReference>
<keyword evidence="2" id="KW-0812">Transmembrane</keyword>
<dbReference type="PANTHER" id="PTHR43313:SF1">
    <property type="entry name" value="3BETA-HYDROXYSTEROID DEHYDROGENASE DHS-16"/>
    <property type="match status" value="1"/>
</dbReference>
<evidence type="ECO:0000256" key="1">
    <source>
        <dbReference type="SAM" id="MobiDB-lite"/>
    </source>
</evidence>
<proteinExistence type="predicted"/>
<dbReference type="GeneID" id="95980750"/>
<feature type="compositionally biased region" description="Basic and acidic residues" evidence="1">
    <location>
        <begin position="392"/>
        <end position="403"/>
    </location>
</feature>
<sequence>MTDAQHFFDVARQQYNELADGIERHFEHVATQLKDWIPQQTKQTPPPPPPPPRRLLPASYWQSVQRWVSRNTAMSAGIAAFVGTGAVLLFIQRQAHYKKRRARRSSGGARTEVVVISGSPSSPLTLALALDLERRGFIVYFVTSSAEDEQHIRGQSRVDLLPLNLDLVHPSTAQEQVSRFRNFLSRHHHAFHGAPAHALSLAGIIIVPETTATAEPIYATSPEAWSTALNAKILSTIMTTQSLLPLATEFKSRILFLTPSIVPSLRLPYHSVQSTVSGALDGFTATLAAELASANIPVCNFRLGNIGTPGGKHRKDDNRLIRGSSMRKVHDSVFDALHAKRPSRTWYVGRGSMVYDLIGAWMPSALVNRMMGVNTMIAPVADDVSTQDSEEDHGTRSIEWEKV</sequence>
<reference evidence="3 4" key="1">
    <citation type="submission" date="2024-07" db="EMBL/GenBank/DDBJ databases">
        <title>Draft sequence of the Neodothiora populina.</title>
        <authorList>
            <person name="Drown D.D."/>
            <person name="Schuette U.S."/>
            <person name="Buechlein A.B."/>
            <person name="Rusch D.R."/>
            <person name="Winton L.W."/>
            <person name="Adams G.A."/>
        </authorList>
    </citation>
    <scope>NUCLEOTIDE SEQUENCE [LARGE SCALE GENOMIC DNA]</scope>
    <source>
        <strain evidence="3 4">CPC 39397</strain>
    </source>
</reference>
<accession>A0ABR3PC36</accession>
<dbReference type="Pfam" id="PF08643">
    <property type="entry name" value="DUF1776"/>
    <property type="match status" value="2"/>
</dbReference>